<dbReference type="InterPro" id="IPR011048">
    <property type="entry name" value="Haem_d1_sf"/>
</dbReference>
<sequence>MRRERSCPRVAAVRRRLAANCLWPVLALLLAGCQAPGPGAADVDAAGVPELTELRGTGDLGLVIERATGSVLVVDTTAHKTLGRIEGLGDLSHASVVYSRDARYGFVFGRDGGLTKVDLLTRRIVNRTLQSGNSIGGAISQDGRFVAVSNYQPGGVKVFDSGTLEQVMDIPAHYTTALGEPARSKTVGLVDAPGNQFVFSLFDADQVWTLDMASPAREITRYPAGRAPYDALISPDGRYYIAGLFGQDGLSLLDLWNPELGVSEILPGYGKGEQKLPVYKMPHLEGWAIAGGRAFVPAVGHHQVLVANMADWALEDRIPVQGQPVFVMASPDNRQIWVSFAHPGNDVVQVIDTRSRQVIRTLEPGKAVLHMEFSPRGEEVWVSARDSNRITVYSTRSLEPVATLEAEKPSGIFFTSRAHTLGL</sequence>
<dbReference type="InterPro" id="IPR051200">
    <property type="entry name" value="Host-pathogen_enzymatic-act"/>
</dbReference>
<keyword evidence="1" id="KW-0732">Signal</keyword>
<gene>
    <name evidence="2" type="ORF">CLH61_06460</name>
</gene>
<dbReference type="SUPFAM" id="SSF51004">
    <property type="entry name" value="C-terminal (heme d1) domain of cytochrome cd1-nitrite reductase"/>
    <property type="match status" value="1"/>
</dbReference>
<dbReference type="CDD" id="cd20778">
    <property type="entry name" value="8prop_hemeD1_NirF"/>
    <property type="match status" value="1"/>
</dbReference>
<feature type="signal peptide" evidence="1">
    <location>
        <begin position="1"/>
        <end position="40"/>
    </location>
</feature>
<dbReference type="PROSITE" id="PS51257">
    <property type="entry name" value="PROKAR_LIPOPROTEIN"/>
    <property type="match status" value="1"/>
</dbReference>
<dbReference type="PANTHER" id="PTHR47197">
    <property type="entry name" value="PROTEIN NIRF"/>
    <property type="match status" value="1"/>
</dbReference>
<keyword evidence="3" id="KW-1185">Reference proteome</keyword>
<evidence type="ECO:0000256" key="1">
    <source>
        <dbReference type="SAM" id="SignalP"/>
    </source>
</evidence>
<comment type="caution">
    <text evidence="2">The sequence shown here is derived from an EMBL/GenBank/DDBJ whole genome shotgun (WGS) entry which is preliminary data.</text>
</comment>
<feature type="chain" id="PRO_5013800520" evidence="1">
    <location>
        <begin position="41"/>
        <end position="423"/>
    </location>
</feature>
<name>A0A2G1UNE1_9GAMM</name>
<dbReference type="AlphaFoldDB" id="A0A2G1UNE1"/>
<protein>
    <submittedName>
        <fullName evidence="2">Protein nirF</fullName>
    </submittedName>
</protein>
<dbReference type="PANTHER" id="PTHR47197:SF3">
    <property type="entry name" value="DIHYDRO-HEME D1 DEHYDROGENASE"/>
    <property type="match status" value="1"/>
</dbReference>
<accession>A0A2G1UNE1</accession>
<dbReference type="EMBL" id="NTFH01000005">
    <property type="protein sequence ID" value="PHQ16026.1"/>
    <property type="molecule type" value="Genomic_DNA"/>
</dbReference>
<dbReference type="Pfam" id="PF02239">
    <property type="entry name" value="Cytochrom_D1"/>
    <property type="match status" value="1"/>
</dbReference>
<dbReference type="Proteomes" id="UP000231409">
    <property type="component" value="Unassembled WGS sequence"/>
</dbReference>
<dbReference type="InterPro" id="IPR003143">
    <property type="entry name" value="Cyt_cd1_C_sf"/>
</dbReference>
<evidence type="ECO:0000313" key="3">
    <source>
        <dbReference type="Proteomes" id="UP000231409"/>
    </source>
</evidence>
<reference evidence="2 3" key="1">
    <citation type="submission" date="2017-09" db="EMBL/GenBank/DDBJ databases">
        <title>The draft genome sequences of Marinobacter sp. PWS21.</title>
        <authorList>
            <person name="Cao J."/>
        </authorList>
    </citation>
    <scope>NUCLEOTIDE SEQUENCE [LARGE SCALE GENOMIC DNA]</scope>
    <source>
        <strain evidence="2 3">PWS21</strain>
    </source>
</reference>
<proteinExistence type="predicted"/>
<organism evidence="2 3">
    <name type="scientific">Marinobacter profundi</name>
    <dbReference type="NCBI Taxonomy" id="2666256"/>
    <lineage>
        <taxon>Bacteria</taxon>
        <taxon>Pseudomonadati</taxon>
        <taxon>Pseudomonadota</taxon>
        <taxon>Gammaproteobacteria</taxon>
        <taxon>Pseudomonadales</taxon>
        <taxon>Marinobacteraceae</taxon>
        <taxon>Marinobacter</taxon>
    </lineage>
</organism>
<evidence type="ECO:0000313" key="2">
    <source>
        <dbReference type="EMBL" id="PHQ16026.1"/>
    </source>
</evidence>
<dbReference type="Gene3D" id="2.140.10.20">
    <property type="entry name" value="C-terminal (heme d1) domain of cytochrome cd1-nitrite reductase"/>
    <property type="match status" value="1"/>
</dbReference>